<protein>
    <submittedName>
        <fullName evidence="2">Uncharacterized protein</fullName>
    </submittedName>
</protein>
<evidence type="ECO:0000313" key="2">
    <source>
        <dbReference type="WBParaSite" id="maker-uti_cns_0004169-snap-gene-0.5-mRNA-1"/>
    </source>
</evidence>
<accession>A0A1I8H3H8</accession>
<sequence length="71" mass="8419">MTILYFYRNSELQDRRNQPTQLCTNRSQHCLTCGCLRQMHGSNGLRYASIQKIVSFLFTKLCNLRNPLFFK</sequence>
<dbReference type="WBParaSite" id="maker-uti_cns_0004169-snap-gene-0.5-mRNA-1">
    <property type="protein sequence ID" value="maker-uti_cns_0004169-snap-gene-0.5-mRNA-1"/>
    <property type="gene ID" value="maker-uti_cns_0004169-snap-gene-0.5"/>
</dbReference>
<dbReference type="AlphaFoldDB" id="A0A1I8H3H8"/>
<proteinExistence type="predicted"/>
<name>A0A1I8H3H8_9PLAT</name>
<dbReference type="Proteomes" id="UP000095280">
    <property type="component" value="Unplaced"/>
</dbReference>
<evidence type="ECO:0000313" key="1">
    <source>
        <dbReference type="Proteomes" id="UP000095280"/>
    </source>
</evidence>
<reference evidence="2" key="1">
    <citation type="submission" date="2016-11" db="UniProtKB">
        <authorList>
            <consortium name="WormBaseParasite"/>
        </authorList>
    </citation>
    <scope>IDENTIFICATION</scope>
</reference>
<organism evidence="1 2">
    <name type="scientific">Macrostomum lignano</name>
    <dbReference type="NCBI Taxonomy" id="282301"/>
    <lineage>
        <taxon>Eukaryota</taxon>
        <taxon>Metazoa</taxon>
        <taxon>Spiralia</taxon>
        <taxon>Lophotrochozoa</taxon>
        <taxon>Platyhelminthes</taxon>
        <taxon>Rhabditophora</taxon>
        <taxon>Macrostomorpha</taxon>
        <taxon>Macrostomida</taxon>
        <taxon>Macrostomidae</taxon>
        <taxon>Macrostomum</taxon>
    </lineage>
</organism>
<keyword evidence="1" id="KW-1185">Reference proteome</keyword>